<proteinExistence type="predicted"/>
<dbReference type="EMBL" id="BK015484">
    <property type="protein sequence ID" value="DAE09247.1"/>
    <property type="molecule type" value="Genomic_DNA"/>
</dbReference>
<name>A0A8S5PQ06_9CAUD</name>
<evidence type="ECO:0000313" key="1">
    <source>
        <dbReference type="EMBL" id="DAE09247.1"/>
    </source>
</evidence>
<organism evidence="1">
    <name type="scientific">Siphoviridae sp. ctkJH11</name>
    <dbReference type="NCBI Taxonomy" id="2825641"/>
    <lineage>
        <taxon>Viruses</taxon>
        <taxon>Duplodnaviria</taxon>
        <taxon>Heunggongvirae</taxon>
        <taxon>Uroviricota</taxon>
        <taxon>Caudoviricetes</taxon>
    </lineage>
</organism>
<sequence>MFEGVNYIELSGEKLPIKCDMVVLEKIQEEYKDLDAFEEKLNGFTPNRNADGEIETNEEGLAIGTFRTPNIKTVNQTLFWMVQEGLEIEAEKKKEPLKEIDKKDLLRKIDITPGELGKELHKEFLKCFARKNAVTTQREKTEVPSK</sequence>
<accession>A0A8S5PQ06</accession>
<protein>
    <submittedName>
        <fullName evidence="1">Clusterin-associated protein-1</fullName>
    </submittedName>
</protein>
<reference evidence="1" key="1">
    <citation type="journal article" date="2021" name="Proc. Natl. Acad. Sci. U.S.A.">
        <title>A Catalog of Tens of Thousands of Viruses from Human Metagenomes Reveals Hidden Associations with Chronic Diseases.</title>
        <authorList>
            <person name="Tisza M.J."/>
            <person name="Buck C.B."/>
        </authorList>
    </citation>
    <scope>NUCLEOTIDE SEQUENCE</scope>
    <source>
        <strain evidence="1">CtkJH11</strain>
    </source>
</reference>